<evidence type="ECO:0000313" key="3">
    <source>
        <dbReference type="WBParaSite" id="nRc.2.0.1.t34319-RA"/>
    </source>
</evidence>
<organism evidence="2 3">
    <name type="scientific">Romanomermis culicivorax</name>
    <name type="common">Nematode worm</name>
    <dbReference type="NCBI Taxonomy" id="13658"/>
    <lineage>
        <taxon>Eukaryota</taxon>
        <taxon>Metazoa</taxon>
        <taxon>Ecdysozoa</taxon>
        <taxon>Nematoda</taxon>
        <taxon>Enoplea</taxon>
        <taxon>Dorylaimia</taxon>
        <taxon>Mermithida</taxon>
        <taxon>Mermithoidea</taxon>
        <taxon>Mermithidae</taxon>
        <taxon>Romanomermis</taxon>
    </lineage>
</organism>
<evidence type="ECO:0000313" key="2">
    <source>
        <dbReference type="Proteomes" id="UP000887565"/>
    </source>
</evidence>
<evidence type="ECO:0000256" key="1">
    <source>
        <dbReference type="SAM" id="MobiDB-lite"/>
    </source>
</evidence>
<sequence>MKTGCMACIEASAYREDMLKNPFSFKNFNIEDIKINAESKSSNLSHNLMQFNEENEQSVRNNDVSLLHRFNNADPNLEESDTEEDEDGRYHKSSWQTQVALKLMDQCGFKVQKQSYGLPEVEQIQEQLKEKYQIKV</sequence>
<dbReference type="Proteomes" id="UP000887565">
    <property type="component" value="Unplaced"/>
</dbReference>
<protein>
    <submittedName>
        <fullName evidence="3">Uncharacterized protein</fullName>
    </submittedName>
</protein>
<reference evidence="3" key="1">
    <citation type="submission" date="2022-11" db="UniProtKB">
        <authorList>
            <consortium name="WormBaseParasite"/>
        </authorList>
    </citation>
    <scope>IDENTIFICATION</scope>
</reference>
<proteinExistence type="predicted"/>
<keyword evidence="2" id="KW-1185">Reference proteome</keyword>
<dbReference type="AlphaFoldDB" id="A0A915K7Z9"/>
<feature type="region of interest" description="Disordered" evidence="1">
    <location>
        <begin position="69"/>
        <end position="91"/>
    </location>
</feature>
<dbReference type="WBParaSite" id="nRc.2.0.1.t34319-RA">
    <property type="protein sequence ID" value="nRc.2.0.1.t34319-RA"/>
    <property type="gene ID" value="nRc.2.0.1.g34319"/>
</dbReference>
<accession>A0A915K7Z9</accession>
<feature type="compositionally biased region" description="Acidic residues" evidence="1">
    <location>
        <begin position="76"/>
        <end position="87"/>
    </location>
</feature>
<name>A0A915K7Z9_ROMCU</name>